<feature type="transmembrane region" description="Helical" evidence="1">
    <location>
        <begin position="6"/>
        <end position="24"/>
    </location>
</feature>
<proteinExistence type="predicted"/>
<gene>
    <name evidence="2" type="ORF">HUG17_0174</name>
</gene>
<keyword evidence="1" id="KW-1133">Transmembrane helix</keyword>
<keyword evidence="1" id="KW-0812">Transmembrane</keyword>
<dbReference type="EMBL" id="SDOV01000001">
    <property type="protein sequence ID" value="KAH7644636.1"/>
    <property type="molecule type" value="Genomic_DNA"/>
</dbReference>
<dbReference type="AlphaFoldDB" id="A0A9D4P4K2"/>
<reference evidence="2" key="2">
    <citation type="journal article" date="2021" name="World Allergy Organ. J.">
        <title>Chromosome-level assembly of Dermatophagoides farinae genome and transcriptome reveals two novel allergens Der f 37 and Der f 39.</title>
        <authorList>
            <person name="Chen J."/>
            <person name="Cai Z."/>
            <person name="Fan D."/>
            <person name="Hu J."/>
            <person name="Hou Y."/>
            <person name="He Y."/>
            <person name="Zhang Z."/>
            <person name="Zhao Z."/>
            <person name="Gao P."/>
            <person name="Hu W."/>
            <person name="Sun J."/>
            <person name="Li J."/>
            <person name="Ji K."/>
        </authorList>
    </citation>
    <scope>NUCLEOTIDE SEQUENCE</scope>
    <source>
        <strain evidence="2">JKM2019</strain>
    </source>
</reference>
<protein>
    <submittedName>
        <fullName evidence="2">Uncharacterized protein</fullName>
    </submittedName>
</protein>
<evidence type="ECO:0000313" key="2">
    <source>
        <dbReference type="EMBL" id="KAH7644636.1"/>
    </source>
</evidence>
<dbReference type="Proteomes" id="UP000828236">
    <property type="component" value="Unassembled WGS sequence"/>
</dbReference>
<comment type="caution">
    <text evidence="2">The sequence shown here is derived from an EMBL/GenBank/DDBJ whole genome shotgun (WGS) entry which is preliminary data.</text>
</comment>
<organism evidence="2">
    <name type="scientific">Dermatophagoides farinae</name>
    <name type="common">American house dust mite</name>
    <dbReference type="NCBI Taxonomy" id="6954"/>
    <lineage>
        <taxon>Eukaryota</taxon>
        <taxon>Metazoa</taxon>
        <taxon>Ecdysozoa</taxon>
        <taxon>Arthropoda</taxon>
        <taxon>Chelicerata</taxon>
        <taxon>Arachnida</taxon>
        <taxon>Acari</taxon>
        <taxon>Acariformes</taxon>
        <taxon>Sarcoptiformes</taxon>
        <taxon>Astigmata</taxon>
        <taxon>Psoroptidia</taxon>
        <taxon>Analgoidea</taxon>
        <taxon>Pyroglyphidae</taxon>
        <taxon>Dermatophagoidinae</taxon>
        <taxon>Dermatophagoides</taxon>
    </lineage>
</organism>
<accession>A0A9D4P4K2</accession>
<name>A0A9D4P4K2_DERFA</name>
<keyword evidence="1" id="KW-0472">Membrane</keyword>
<sequence length="281" mass="32932">MATTSVYYMTCIICFLNIFIIQLIQMYPNNKFPAADDDYHTILAQSMNQDYHHHRYRPQQHRPIMIPNSNHRRPHIRSDVHKILVEKLSSPTSTTNEHRSQQQHHTQCNATVISSSRLLIPNECAPNGNHMETIQIYPVNNTNDKIIRRNGRTIFRLQRTKNSLVELNETIPVSNDNNRPEYRQEPQQQQYPSNAIDMINNNVNEPYYNEFGDEQLDGRQFLPPFIAPPFVAPPIISPLPIIPGFAYEYEYFEYQWCRPYAIEISICELCVWVPTVCPIIF</sequence>
<evidence type="ECO:0000256" key="1">
    <source>
        <dbReference type="SAM" id="Phobius"/>
    </source>
</evidence>
<reference evidence="2" key="1">
    <citation type="submission" date="2020-06" db="EMBL/GenBank/DDBJ databases">
        <authorList>
            <person name="Ji K."/>
            <person name="Li J."/>
        </authorList>
    </citation>
    <scope>NUCLEOTIDE SEQUENCE</scope>
    <source>
        <strain evidence="2">JKM2019</strain>
        <tissue evidence="2">Whole body</tissue>
    </source>
</reference>